<name>A0A1G7UQ43_9ACTN</name>
<sequence>MGAGRPPLPVGTYGKISFLPTEGGAVIARARFRDIGRKVVSAEAATVLGR</sequence>
<dbReference type="AlphaFoldDB" id="A0A1G7UQ43"/>
<dbReference type="Proteomes" id="UP000198863">
    <property type="component" value="Unassembled WGS sequence"/>
</dbReference>
<accession>A0A1G7UQ43</accession>
<gene>
    <name evidence="1" type="ORF">SAMN05660324_2729</name>
</gene>
<dbReference type="EMBL" id="FNCF01000004">
    <property type="protein sequence ID" value="SDG49682.1"/>
    <property type="molecule type" value="Genomic_DNA"/>
</dbReference>
<keyword evidence="2" id="KW-1185">Reference proteome</keyword>
<protein>
    <submittedName>
        <fullName evidence="1">Uncharacterized protein</fullName>
    </submittedName>
</protein>
<reference evidence="2" key="1">
    <citation type="submission" date="2016-10" db="EMBL/GenBank/DDBJ databases">
        <authorList>
            <person name="Varghese N."/>
            <person name="Submissions S."/>
        </authorList>
    </citation>
    <scope>NUCLEOTIDE SEQUENCE [LARGE SCALE GENOMIC DNA]</scope>
    <source>
        <strain evidence="2">DSM 44526</strain>
    </source>
</reference>
<evidence type="ECO:0000313" key="1">
    <source>
        <dbReference type="EMBL" id="SDG49682.1"/>
    </source>
</evidence>
<organism evidence="1 2">
    <name type="scientific">Klenkia brasiliensis</name>
    <dbReference type="NCBI Taxonomy" id="333142"/>
    <lineage>
        <taxon>Bacteria</taxon>
        <taxon>Bacillati</taxon>
        <taxon>Actinomycetota</taxon>
        <taxon>Actinomycetes</taxon>
        <taxon>Geodermatophilales</taxon>
        <taxon>Geodermatophilaceae</taxon>
        <taxon>Klenkia</taxon>
    </lineage>
</organism>
<proteinExistence type="predicted"/>
<evidence type="ECO:0000313" key="2">
    <source>
        <dbReference type="Proteomes" id="UP000198863"/>
    </source>
</evidence>